<keyword evidence="2" id="KW-1185">Reference proteome</keyword>
<name>A0A0B2UPA3_TOXCA</name>
<dbReference type="Proteomes" id="UP000031036">
    <property type="component" value="Unassembled WGS sequence"/>
</dbReference>
<organism evidence="1 2">
    <name type="scientific">Toxocara canis</name>
    <name type="common">Canine roundworm</name>
    <dbReference type="NCBI Taxonomy" id="6265"/>
    <lineage>
        <taxon>Eukaryota</taxon>
        <taxon>Metazoa</taxon>
        <taxon>Ecdysozoa</taxon>
        <taxon>Nematoda</taxon>
        <taxon>Chromadorea</taxon>
        <taxon>Rhabditida</taxon>
        <taxon>Spirurina</taxon>
        <taxon>Ascaridomorpha</taxon>
        <taxon>Ascaridoidea</taxon>
        <taxon>Toxocaridae</taxon>
        <taxon>Toxocara</taxon>
    </lineage>
</organism>
<comment type="caution">
    <text evidence="1">The sequence shown here is derived from an EMBL/GenBank/DDBJ whole genome shotgun (WGS) entry which is preliminary data.</text>
</comment>
<evidence type="ECO:0000313" key="2">
    <source>
        <dbReference type="Proteomes" id="UP000031036"/>
    </source>
</evidence>
<sequence>MPGGQPASDPSGKHRETEPRCYWLLFLTEWKTARIATDYNADKSDLFLCEFYVVTPTSLPDVKIWFWQRNYSAR</sequence>
<protein>
    <submittedName>
        <fullName evidence="1">Uncharacterized protein</fullName>
    </submittedName>
</protein>
<dbReference type="EMBL" id="JPKZ01022847">
    <property type="protein sequence ID" value="KHN70957.1"/>
    <property type="molecule type" value="Genomic_DNA"/>
</dbReference>
<proteinExistence type="predicted"/>
<accession>A0A0B2UPA3</accession>
<dbReference type="AlphaFoldDB" id="A0A0B2UPA3"/>
<reference evidence="1 2" key="1">
    <citation type="submission" date="2014-11" db="EMBL/GenBank/DDBJ databases">
        <title>Genetic blueprint of the zoonotic pathogen Toxocara canis.</title>
        <authorList>
            <person name="Zhu X.-Q."/>
            <person name="Korhonen P.K."/>
            <person name="Cai H."/>
            <person name="Young N.D."/>
            <person name="Nejsum P."/>
            <person name="von Samson-Himmelstjerna G."/>
            <person name="Boag P.R."/>
            <person name="Tan P."/>
            <person name="Li Q."/>
            <person name="Min J."/>
            <person name="Yang Y."/>
            <person name="Wang X."/>
            <person name="Fang X."/>
            <person name="Hall R.S."/>
            <person name="Hofmann A."/>
            <person name="Sternberg P.W."/>
            <person name="Jex A.R."/>
            <person name="Gasser R.B."/>
        </authorList>
    </citation>
    <scope>NUCLEOTIDE SEQUENCE [LARGE SCALE GENOMIC DNA]</scope>
    <source>
        <strain evidence="1">PN_DK_2014</strain>
    </source>
</reference>
<gene>
    <name evidence="1" type="ORF">Tcan_12066</name>
</gene>
<evidence type="ECO:0000313" key="1">
    <source>
        <dbReference type="EMBL" id="KHN70957.1"/>
    </source>
</evidence>